<dbReference type="RefSeq" id="WP_129315131.1">
    <property type="nucleotide sequence ID" value="NZ_NOIQ01000004.1"/>
</dbReference>
<feature type="transmembrane region" description="Helical" evidence="9">
    <location>
        <begin position="48"/>
        <end position="68"/>
    </location>
</feature>
<evidence type="ECO:0000256" key="6">
    <source>
        <dbReference type="ARBA" id="ARBA00022777"/>
    </source>
</evidence>
<dbReference type="EMBL" id="WOGT01000002">
    <property type="protein sequence ID" value="MUN54546.1"/>
    <property type="molecule type" value="Genomic_DNA"/>
</dbReference>
<evidence type="ECO:0000256" key="4">
    <source>
        <dbReference type="ARBA" id="ARBA00022679"/>
    </source>
</evidence>
<dbReference type="Pfam" id="PF07730">
    <property type="entry name" value="HisKA_3"/>
    <property type="match status" value="1"/>
</dbReference>
<comment type="catalytic activity">
    <reaction evidence="1">
        <text>ATP + protein L-histidine = ADP + protein N-phospho-L-histidine.</text>
        <dbReference type="EC" id="2.7.13.3"/>
    </reaction>
</comment>
<keyword evidence="5" id="KW-0547">Nucleotide-binding</keyword>
<feature type="transmembrane region" description="Helical" evidence="9">
    <location>
        <begin position="74"/>
        <end position="104"/>
    </location>
</feature>
<keyword evidence="6" id="KW-0418">Kinase</keyword>
<organism evidence="11 12">
    <name type="scientific">Rothia koreensis</name>
    <dbReference type="NCBI Taxonomy" id="592378"/>
    <lineage>
        <taxon>Bacteria</taxon>
        <taxon>Bacillati</taxon>
        <taxon>Actinomycetota</taxon>
        <taxon>Actinomycetes</taxon>
        <taxon>Micrococcales</taxon>
        <taxon>Micrococcaceae</taxon>
        <taxon>Rothia</taxon>
    </lineage>
</organism>
<accession>A0A7K1LH83</accession>
<name>A0A7K1LH83_9MICC</name>
<evidence type="ECO:0000313" key="12">
    <source>
        <dbReference type="Proteomes" id="UP000462152"/>
    </source>
</evidence>
<evidence type="ECO:0000259" key="10">
    <source>
        <dbReference type="Pfam" id="PF07730"/>
    </source>
</evidence>
<evidence type="ECO:0000256" key="8">
    <source>
        <dbReference type="ARBA" id="ARBA00023012"/>
    </source>
</evidence>
<keyword evidence="9" id="KW-1133">Transmembrane helix</keyword>
<evidence type="ECO:0000256" key="1">
    <source>
        <dbReference type="ARBA" id="ARBA00000085"/>
    </source>
</evidence>
<evidence type="ECO:0000256" key="7">
    <source>
        <dbReference type="ARBA" id="ARBA00022840"/>
    </source>
</evidence>
<feature type="transmembrane region" description="Helical" evidence="9">
    <location>
        <begin position="20"/>
        <end position="41"/>
    </location>
</feature>
<dbReference type="GO" id="GO:0016020">
    <property type="term" value="C:membrane"/>
    <property type="evidence" value="ECO:0007669"/>
    <property type="project" value="InterPro"/>
</dbReference>
<dbReference type="CDD" id="cd16917">
    <property type="entry name" value="HATPase_UhpB-NarQ-NarX-like"/>
    <property type="match status" value="1"/>
</dbReference>
<keyword evidence="3" id="KW-0597">Phosphoprotein</keyword>
<keyword evidence="9" id="KW-0472">Membrane</keyword>
<dbReference type="GO" id="GO:0046983">
    <property type="term" value="F:protein dimerization activity"/>
    <property type="evidence" value="ECO:0007669"/>
    <property type="project" value="InterPro"/>
</dbReference>
<keyword evidence="12" id="KW-1185">Reference proteome</keyword>
<dbReference type="GO" id="GO:0005524">
    <property type="term" value="F:ATP binding"/>
    <property type="evidence" value="ECO:0007669"/>
    <property type="project" value="UniProtKB-KW"/>
</dbReference>
<reference evidence="11 12" key="1">
    <citation type="submission" date="2019-12" db="EMBL/GenBank/DDBJ databases">
        <authorList>
            <person name="Li J."/>
            <person name="Shi Y."/>
            <person name="Xu G."/>
            <person name="Xiao D."/>
            <person name="Ran X."/>
        </authorList>
    </citation>
    <scope>NUCLEOTIDE SEQUENCE [LARGE SCALE GENOMIC DNA]</scope>
    <source>
        <strain evidence="11 12">JCM 15915</strain>
    </source>
</reference>
<dbReference type="AlphaFoldDB" id="A0A7K1LH83"/>
<dbReference type="InterPro" id="IPR011712">
    <property type="entry name" value="Sig_transdc_His_kin_sub3_dim/P"/>
</dbReference>
<dbReference type="EC" id="2.7.13.3" evidence="2"/>
<evidence type="ECO:0000256" key="9">
    <source>
        <dbReference type="SAM" id="Phobius"/>
    </source>
</evidence>
<evidence type="ECO:0000313" key="11">
    <source>
        <dbReference type="EMBL" id="MUN54546.1"/>
    </source>
</evidence>
<keyword evidence="7" id="KW-0067">ATP-binding</keyword>
<sequence length="381" mass="39569">MSQLETGSGPKVAQAHASPARIIITGAVCALWTYALATRLVHGDHPVFAALGICALACWFAQACFTRPGTRSFLALNVVMIAVGGFSGPGTDVLGAIPAFAGLLRQSRDSTMSLQRILLTHGLGIVAVGAGVVISEADLPTSIGCFAGFLLIIPFGLLRRQADAVAVAERAALHDRLAAAHERARTAAAEERTAIARDLHDVLAHSLGGLTIQLDALAAEIEAGKNTAALSRARDARELAGSGLKDARRAVAALRAPAPEFDAGAEELIRAHRELGFAAEAEIEATDAMSPASAEVLLSGLREFLTNARRHAPDECAHIGLAPLPDGYRLTVWTPASAGGPTSSVGGGFGLLGIRERAESIGGVLRVEKNTVFLVTLEVPQ</sequence>
<dbReference type="SUPFAM" id="SSF55874">
    <property type="entry name" value="ATPase domain of HSP90 chaperone/DNA topoisomerase II/histidine kinase"/>
    <property type="match status" value="1"/>
</dbReference>
<feature type="domain" description="Signal transduction histidine kinase subgroup 3 dimerisation and phosphoacceptor" evidence="10">
    <location>
        <begin position="191"/>
        <end position="257"/>
    </location>
</feature>
<dbReference type="Gene3D" id="1.20.5.1930">
    <property type="match status" value="1"/>
</dbReference>
<evidence type="ECO:0000256" key="5">
    <source>
        <dbReference type="ARBA" id="ARBA00022741"/>
    </source>
</evidence>
<dbReference type="GO" id="GO:0000155">
    <property type="term" value="F:phosphorelay sensor kinase activity"/>
    <property type="evidence" value="ECO:0007669"/>
    <property type="project" value="InterPro"/>
</dbReference>
<comment type="caution">
    <text evidence="11">The sequence shown here is derived from an EMBL/GenBank/DDBJ whole genome shotgun (WGS) entry which is preliminary data.</text>
</comment>
<protein>
    <recommendedName>
        <fullName evidence="2">histidine kinase</fullName>
        <ecNumber evidence="2">2.7.13.3</ecNumber>
    </recommendedName>
</protein>
<dbReference type="Proteomes" id="UP000462152">
    <property type="component" value="Unassembled WGS sequence"/>
</dbReference>
<dbReference type="OrthoDB" id="3253720at2"/>
<keyword evidence="9" id="KW-0812">Transmembrane</keyword>
<feature type="transmembrane region" description="Helical" evidence="9">
    <location>
        <begin position="116"/>
        <end position="135"/>
    </location>
</feature>
<proteinExistence type="predicted"/>
<feature type="transmembrane region" description="Helical" evidence="9">
    <location>
        <begin position="141"/>
        <end position="158"/>
    </location>
</feature>
<keyword evidence="4" id="KW-0808">Transferase</keyword>
<dbReference type="PANTHER" id="PTHR24421">
    <property type="entry name" value="NITRATE/NITRITE SENSOR PROTEIN NARX-RELATED"/>
    <property type="match status" value="1"/>
</dbReference>
<evidence type="ECO:0000256" key="3">
    <source>
        <dbReference type="ARBA" id="ARBA00022553"/>
    </source>
</evidence>
<dbReference type="PANTHER" id="PTHR24421:SF10">
    <property type="entry name" value="NITRATE_NITRITE SENSOR PROTEIN NARQ"/>
    <property type="match status" value="1"/>
</dbReference>
<dbReference type="InterPro" id="IPR050482">
    <property type="entry name" value="Sensor_HK_TwoCompSys"/>
</dbReference>
<dbReference type="Gene3D" id="3.30.565.10">
    <property type="entry name" value="Histidine kinase-like ATPase, C-terminal domain"/>
    <property type="match status" value="1"/>
</dbReference>
<keyword evidence="8" id="KW-0902">Two-component regulatory system</keyword>
<dbReference type="InterPro" id="IPR036890">
    <property type="entry name" value="HATPase_C_sf"/>
</dbReference>
<evidence type="ECO:0000256" key="2">
    <source>
        <dbReference type="ARBA" id="ARBA00012438"/>
    </source>
</evidence>
<gene>
    <name evidence="11" type="ORF">GMA10_04855</name>
</gene>